<comment type="similarity">
    <text evidence="2 4">Belongs to the pterin-4-alpha-carbinolamine dehydratase family.</text>
</comment>
<organism evidence="5 6">
    <name type="scientific">Pelagibacterium halotolerans (strain DSM 22347 / JCM 15775 / CGMCC 1.7692 / B2)</name>
    <dbReference type="NCBI Taxonomy" id="1082931"/>
    <lineage>
        <taxon>Bacteria</taxon>
        <taxon>Pseudomonadati</taxon>
        <taxon>Pseudomonadota</taxon>
        <taxon>Alphaproteobacteria</taxon>
        <taxon>Hyphomicrobiales</taxon>
        <taxon>Devosiaceae</taxon>
        <taxon>Pelagibacterium</taxon>
    </lineage>
</organism>
<dbReference type="GO" id="GO:0006729">
    <property type="term" value="P:tetrahydrobiopterin biosynthetic process"/>
    <property type="evidence" value="ECO:0007669"/>
    <property type="project" value="InterPro"/>
</dbReference>
<dbReference type="InterPro" id="IPR036428">
    <property type="entry name" value="PCD_sf"/>
</dbReference>
<dbReference type="Gene3D" id="3.30.1360.20">
    <property type="entry name" value="Transcriptional coactivator/pterin dehydratase"/>
    <property type="match status" value="1"/>
</dbReference>
<reference evidence="5 6" key="1">
    <citation type="journal article" date="2012" name="J. Bacteriol.">
        <title>Complete genome sequence of Pelagibacterium halotolerans B2T.</title>
        <authorList>
            <person name="Huo Y.Y."/>
            <person name="Cheng H."/>
            <person name="Han X.F."/>
            <person name="Jiang X.W."/>
            <person name="Sun C."/>
            <person name="Zhang X.Q."/>
            <person name="Zhu X.F."/>
            <person name="Liu Y.F."/>
            <person name="Li P.F."/>
            <person name="Ni P.X."/>
            <person name="Wu M."/>
        </authorList>
    </citation>
    <scope>NUCLEOTIDE SEQUENCE [LARGE SCALE GENOMIC DNA]</scope>
    <source>
        <strain evidence="6">DSM 22347 / JCM 15775 / CGMCC 1.7692 / B2</strain>
    </source>
</reference>
<dbReference type="NCBIfam" id="NF002018">
    <property type="entry name" value="PRK00823.1-3"/>
    <property type="match status" value="1"/>
</dbReference>
<name>G4R6V7_PELHB</name>
<dbReference type="PANTHER" id="PTHR12599:SF0">
    <property type="entry name" value="PTERIN-4-ALPHA-CARBINOLAMINE DEHYDRATASE"/>
    <property type="match status" value="1"/>
</dbReference>
<keyword evidence="3 4" id="KW-0456">Lyase</keyword>
<evidence type="ECO:0000256" key="3">
    <source>
        <dbReference type="ARBA" id="ARBA00023239"/>
    </source>
</evidence>
<dbReference type="KEGG" id="phl:KKY_3242"/>
<dbReference type="RefSeq" id="WP_014132374.1">
    <property type="nucleotide sequence ID" value="NC_016078.1"/>
</dbReference>
<dbReference type="CDD" id="cd00914">
    <property type="entry name" value="PCD_DCoH_subfamily_b"/>
    <property type="match status" value="1"/>
</dbReference>
<dbReference type="HOGENOM" id="CLU_081974_3_2_5"/>
<dbReference type="HAMAP" id="MF_00434">
    <property type="entry name" value="Pterin_4_alpha"/>
    <property type="match status" value="1"/>
</dbReference>
<dbReference type="Pfam" id="PF01329">
    <property type="entry name" value="Pterin_4a"/>
    <property type="match status" value="1"/>
</dbReference>
<dbReference type="STRING" id="1082931.KKY_3242"/>
<accession>G4R6V7</accession>
<dbReference type="Proteomes" id="UP000008850">
    <property type="component" value="Chromosome"/>
</dbReference>
<evidence type="ECO:0000256" key="4">
    <source>
        <dbReference type="HAMAP-Rule" id="MF_00434"/>
    </source>
</evidence>
<proteinExistence type="inferred from homology"/>
<dbReference type="PANTHER" id="PTHR12599">
    <property type="entry name" value="PTERIN-4-ALPHA-CARBINOLAMINE DEHYDRATASE"/>
    <property type="match status" value="1"/>
</dbReference>
<dbReference type="EMBL" id="CP003075">
    <property type="protein sequence ID" value="AEQ53230.1"/>
    <property type="molecule type" value="Genomic_DNA"/>
</dbReference>
<sequence>MTDQGSQTGFDVKTAMAGLEGWQVSESGAMEKSFKFKDFSRAFAFMTRVALLAERAGHHPDWSNSYNRVDIALKTHDKDALTQKDIDLATAIDAL</sequence>
<evidence type="ECO:0000256" key="2">
    <source>
        <dbReference type="ARBA" id="ARBA00006472"/>
    </source>
</evidence>
<dbReference type="PATRIC" id="fig|1082931.4.peg.3194"/>
<gene>
    <name evidence="5" type="ordered locus">KKY_3242</name>
</gene>
<dbReference type="AlphaFoldDB" id="G4R6V7"/>
<dbReference type="GO" id="GO:0008124">
    <property type="term" value="F:4-alpha-hydroxytetrahydrobiopterin dehydratase activity"/>
    <property type="evidence" value="ECO:0007669"/>
    <property type="project" value="UniProtKB-UniRule"/>
</dbReference>
<protein>
    <recommendedName>
        <fullName evidence="4">Putative pterin-4-alpha-carbinolamine dehydratase</fullName>
        <shortName evidence="4">PHS</shortName>
        <ecNumber evidence="4">4.2.1.96</ecNumber>
    </recommendedName>
    <alternativeName>
        <fullName evidence="4">4-alpha-hydroxy-tetrahydropterin dehydratase</fullName>
    </alternativeName>
    <alternativeName>
        <fullName evidence="4">Pterin carbinolamine dehydratase</fullName>
        <shortName evidence="4">PCD</shortName>
    </alternativeName>
</protein>
<dbReference type="EC" id="4.2.1.96" evidence="4"/>
<dbReference type="eggNOG" id="COG2154">
    <property type="taxonomic scope" value="Bacteria"/>
</dbReference>
<keyword evidence="6" id="KW-1185">Reference proteome</keyword>
<evidence type="ECO:0000313" key="5">
    <source>
        <dbReference type="EMBL" id="AEQ53230.1"/>
    </source>
</evidence>
<comment type="catalytic activity">
    <reaction evidence="1 4">
        <text>(4aS,6R)-4a-hydroxy-L-erythro-5,6,7,8-tetrahydrobiopterin = (6R)-L-erythro-6,7-dihydrobiopterin + H2O</text>
        <dbReference type="Rhea" id="RHEA:11920"/>
        <dbReference type="ChEBI" id="CHEBI:15377"/>
        <dbReference type="ChEBI" id="CHEBI:15642"/>
        <dbReference type="ChEBI" id="CHEBI:43120"/>
        <dbReference type="EC" id="4.2.1.96"/>
    </reaction>
</comment>
<evidence type="ECO:0000256" key="1">
    <source>
        <dbReference type="ARBA" id="ARBA00001554"/>
    </source>
</evidence>
<dbReference type="InterPro" id="IPR001533">
    <property type="entry name" value="Pterin_deHydtase"/>
</dbReference>
<dbReference type="NCBIfam" id="NF002017">
    <property type="entry name" value="PRK00823.1-2"/>
    <property type="match status" value="1"/>
</dbReference>
<evidence type="ECO:0000313" key="6">
    <source>
        <dbReference type="Proteomes" id="UP000008850"/>
    </source>
</evidence>
<dbReference type="SUPFAM" id="SSF55248">
    <property type="entry name" value="PCD-like"/>
    <property type="match status" value="1"/>
</dbReference>